<feature type="non-terminal residue" evidence="2">
    <location>
        <position position="1"/>
    </location>
</feature>
<sequence>RKYFCHPTTNEKVTVFLDPCHSLKLLRNYLGEHKSIIDDNNDIIQWEYFSQLHDIQVKEGLHLDPTMNTGLRVQHIQYNKQKMKVKLAVQVFSASVGDALDICKSDLQFPACAESAATIRFIRINDLFDTLNSMSMKQMGFKKPLHKHALREGYTYLSQLRNTKDNQLLMYSKSKAVLGFMICIKSLTILYDDI</sequence>
<dbReference type="STRING" id="2015173.A0A026WJ21"/>
<keyword evidence="3" id="KW-1185">Reference proteome</keyword>
<gene>
    <name evidence="2" type="ORF">X777_04257</name>
</gene>
<feature type="domain" description="Transposable element P transposase-like GTP-binding insertion" evidence="1">
    <location>
        <begin position="20"/>
        <end position="144"/>
    </location>
</feature>
<dbReference type="AlphaFoldDB" id="A0A026WJ21"/>
<evidence type="ECO:0000313" key="2">
    <source>
        <dbReference type="EMBL" id="EZA55631.1"/>
    </source>
</evidence>
<proteinExistence type="predicted"/>
<accession>A0A026WJ21</accession>
<dbReference type="Pfam" id="PF21788">
    <property type="entry name" value="TNP-like_GBD"/>
    <property type="match status" value="1"/>
</dbReference>
<dbReference type="Proteomes" id="UP000053097">
    <property type="component" value="Unassembled WGS sequence"/>
</dbReference>
<dbReference type="InterPro" id="IPR048366">
    <property type="entry name" value="TNP-like_GBD"/>
</dbReference>
<organism evidence="2 3">
    <name type="scientific">Ooceraea biroi</name>
    <name type="common">Clonal raider ant</name>
    <name type="synonym">Cerapachys biroi</name>
    <dbReference type="NCBI Taxonomy" id="2015173"/>
    <lineage>
        <taxon>Eukaryota</taxon>
        <taxon>Metazoa</taxon>
        <taxon>Ecdysozoa</taxon>
        <taxon>Arthropoda</taxon>
        <taxon>Hexapoda</taxon>
        <taxon>Insecta</taxon>
        <taxon>Pterygota</taxon>
        <taxon>Neoptera</taxon>
        <taxon>Endopterygota</taxon>
        <taxon>Hymenoptera</taxon>
        <taxon>Apocrita</taxon>
        <taxon>Aculeata</taxon>
        <taxon>Formicoidea</taxon>
        <taxon>Formicidae</taxon>
        <taxon>Dorylinae</taxon>
        <taxon>Ooceraea</taxon>
    </lineage>
</organism>
<evidence type="ECO:0000259" key="1">
    <source>
        <dbReference type="Pfam" id="PF21788"/>
    </source>
</evidence>
<protein>
    <submittedName>
        <fullName evidence="2">THAP domain-containing protein</fullName>
    </submittedName>
</protein>
<dbReference type="PANTHER" id="PTHR47577">
    <property type="entry name" value="THAP DOMAIN-CONTAINING PROTEIN 6"/>
    <property type="match status" value="1"/>
</dbReference>
<evidence type="ECO:0000313" key="3">
    <source>
        <dbReference type="Proteomes" id="UP000053097"/>
    </source>
</evidence>
<name>A0A026WJ21_OOCBI</name>
<dbReference type="EMBL" id="KK107198">
    <property type="protein sequence ID" value="EZA55631.1"/>
    <property type="molecule type" value="Genomic_DNA"/>
</dbReference>
<dbReference type="PANTHER" id="PTHR47577:SF2">
    <property type="entry name" value="THAP DOMAIN CONTAINING 9"/>
    <property type="match status" value="1"/>
</dbReference>
<reference evidence="2 3" key="1">
    <citation type="journal article" date="2014" name="Curr. Biol.">
        <title>The genome of the clonal raider ant Cerapachys biroi.</title>
        <authorList>
            <person name="Oxley P.R."/>
            <person name="Ji L."/>
            <person name="Fetter-Pruneda I."/>
            <person name="McKenzie S.K."/>
            <person name="Li C."/>
            <person name="Hu H."/>
            <person name="Zhang G."/>
            <person name="Kronauer D.J."/>
        </authorList>
    </citation>
    <scope>NUCLEOTIDE SEQUENCE [LARGE SCALE GENOMIC DNA]</scope>
</reference>